<feature type="domain" description="Integrin alpha third immunoglobulin-like" evidence="17">
    <location>
        <begin position="678"/>
        <end position="882"/>
    </location>
</feature>
<evidence type="ECO:0000256" key="2">
    <source>
        <dbReference type="ARBA" id="ARBA00008054"/>
    </source>
</evidence>
<dbReference type="GO" id="GO:0008305">
    <property type="term" value="C:integrin complex"/>
    <property type="evidence" value="ECO:0007669"/>
    <property type="project" value="InterPro"/>
</dbReference>
<evidence type="ECO:0000256" key="1">
    <source>
        <dbReference type="ARBA" id="ARBA00004479"/>
    </source>
</evidence>
<keyword evidence="6 13" id="KW-0130">Cell adhesion</keyword>
<dbReference type="Pfam" id="PF08441">
    <property type="entry name" value="Integrin_A_Ig_1"/>
    <property type="match status" value="1"/>
</dbReference>
<dbReference type="InterPro" id="IPR013649">
    <property type="entry name" value="Integrin_alpha_Ig-like_1"/>
</dbReference>
<feature type="compositionally biased region" description="Polar residues" evidence="14">
    <location>
        <begin position="785"/>
        <end position="795"/>
    </location>
</feature>
<feature type="domain" description="Integrin alpha first immunoglubulin-like" evidence="15">
    <location>
        <begin position="386"/>
        <end position="535"/>
    </location>
</feature>
<feature type="domain" description="Integrin alpha second immunoglobulin-like" evidence="16">
    <location>
        <begin position="554"/>
        <end position="672"/>
    </location>
</feature>
<comment type="similarity">
    <text evidence="2 13">Belongs to the integrin alpha chain family.</text>
</comment>
<evidence type="ECO:0000259" key="17">
    <source>
        <dbReference type="Pfam" id="PF20806"/>
    </source>
</evidence>
<keyword evidence="11" id="KW-0325">Glycoprotein</keyword>
<dbReference type="GO" id="GO:0050900">
    <property type="term" value="P:leukocyte migration"/>
    <property type="evidence" value="ECO:0007669"/>
    <property type="project" value="TreeGrafter"/>
</dbReference>
<dbReference type="PANTHER" id="PTHR23220:SF9">
    <property type="entry name" value="INTEGRIN ALPHA-6"/>
    <property type="match status" value="1"/>
</dbReference>
<dbReference type="InterPro" id="IPR048286">
    <property type="entry name" value="Integrin_alpha_Ig-like_3"/>
</dbReference>
<dbReference type="Gene3D" id="2.60.40.1530">
    <property type="entry name" value="ntegrin, alpha v. Chain A, domain 4"/>
    <property type="match status" value="1"/>
</dbReference>
<dbReference type="OrthoDB" id="5317514at2759"/>
<keyword evidence="7 13" id="KW-1133">Transmembrane helix</keyword>
<dbReference type="InterPro" id="IPR013517">
    <property type="entry name" value="FG-GAP"/>
</dbReference>
<evidence type="ECO:0000256" key="5">
    <source>
        <dbReference type="ARBA" id="ARBA00022737"/>
    </source>
</evidence>
<evidence type="ECO:0000259" key="15">
    <source>
        <dbReference type="Pfam" id="PF08441"/>
    </source>
</evidence>
<dbReference type="PRINTS" id="PR01185">
    <property type="entry name" value="INTEGRINA"/>
</dbReference>
<dbReference type="InterPro" id="IPR048285">
    <property type="entry name" value="Integrin_alpha_Ig-like_2"/>
</dbReference>
<dbReference type="Gene3D" id="2.60.40.1510">
    <property type="entry name" value="ntegrin, alpha v. Chain A, domain 3"/>
    <property type="match status" value="1"/>
</dbReference>
<evidence type="ECO:0000256" key="10">
    <source>
        <dbReference type="ARBA" id="ARBA00023170"/>
    </source>
</evidence>
<dbReference type="Pfam" id="PF01839">
    <property type="entry name" value="FG-GAP"/>
    <property type="match status" value="2"/>
</dbReference>
<dbReference type="SUPFAM" id="SSF69318">
    <property type="entry name" value="Integrin alpha N-terminal domain"/>
    <property type="match status" value="1"/>
</dbReference>
<evidence type="ECO:0000256" key="4">
    <source>
        <dbReference type="ARBA" id="ARBA00022729"/>
    </source>
</evidence>
<proteinExistence type="inferred from homology"/>
<dbReference type="PANTHER" id="PTHR23220">
    <property type="entry name" value="INTEGRIN ALPHA"/>
    <property type="match status" value="1"/>
</dbReference>
<dbReference type="GO" id="GO:0033627">
    <property type="term" value="P:cell adhesion mediated by integrin"/>
    <property type="evidence" value="ECO:0007669"/>
    <property type="project" value="TreeGrafter"/>
</dbReference>
<dbReference type="AlphaFoldDB" id="A0A4Z2IG87"/>
<keyword evidence="8 13" id="KW-0401">Integrin</keyword>
<dbReference type="InterPro" id="IPR032695">
    <property type="entry name" value="Integrin_dom_sf"/>
</dbReference>
<feature type="region of interest" description="Disordered" evidence="14">
    <location>
        <begin position="508"/>
        <end position="533"/>
    </location>
</feature>
<comment type="caution">
    <text evidence="18">The sequence shown here is derived from an EMBL/GenBank/DDBJ whole genome shotgun (WGS) entry which is preliminary data.</text>
</comment>
<dbReference type="Proteomes" id="UP000314294">
    <property type="component" value="Unassembled WGS sequence"/>
</dbReference>
<feature type="chain" id="PRO_5021509863" evidence="13">
    <location>
        <begin position="27"/>
        <end position="929"/>
    </location>
</feature>
<accession>A0A4Z2IG87</accession>
<organism evidence="18 19">
    <name type="scientific">Liparis tanakae</name>
    <name type="common">Tanaka's snailfish</name>
    <dbReference type="NCBI Taxonomy" id="230148"/>
    <lineage>
        <taxon>Eukaryota</taxon>
        <taxon>Metazoa</taxon>
        <taxon>Chordata</taxon>
        <taxon>Craniata</taxon>
        <taxon>Vertebrata</taxon>
        <taxon>Euteleostomi</taxon>
        <taxon>Actinopterygii</taxon>
        <taxon>Neopterygii</taxon>
        <taxon>Teleostei</taxon>
        <taxon>Neoteleostei</taxon>
        <taxon>Acanthomorphata</taxon>
        <taxon>Eupercaria</taxon>
        <taxon>Perciformes</taxon>
        <taxon>Cottioidei</taxon>
        <taxon>Cottales</taxon>
        <taxon>Liparidae</taxon>
        <taxon>Liparis</taxon>
    </lineage>
</organism>
<keyword evidence="19" id="KW-1185">Reference proteome</keyword>
<comment type="subcellular location">
    <subcellularLocation>
        <location evidence="1 13">Membrane</location>
        <topology evidence="1 13">Single-pass type I membrane protein</topology>
    </subcellularLocation>
</comment>
<evidence type="ECO:0000256" key="13">
    <source>
        <dbReference type="RuleBase" id="RU003762"/>
    </source>
</evidence>
<dbReference type="InterPro" id="IPR028994">
    <property type="entry name" value="Integrin_alpha_N"/>
</dbReference>
<keyword evidence="4 13" id="KW-0732">Signal</keyword>
<dbReference type="InterPro" id="IPR000413">
    <property type="entry name" value="Integrin_alpha"/>
</dbReference>
<dbReference type="EMBL" id="SRLO01000087">
    <property type="protein sequence ID" value="TNN77016.1"/>
    <property type="molecule type" value="Genomic_DNA"/>
</dbReference>
<dbReference type="SUPFAM" id="SSF69179">
    <property type="entry name" value="Integrin domains"/>
    <property type="match status" value="3"/>
</dbReference>
<evidence type="ECO:0000256" key="3">
    <source>
        <dbReference type="ARBA" id="ARBA00022692"/>
    </source>
</evidence>
<keyword evidence="9 13" id="KW-0472">Membrane</keyword>
<evidence type="ECO:0000256" key="9">
    <source>
        <dbReference type="ARBA" id="ARBA00023136"/>
    </source>
</evidence>
<keyword evidence="5" id="KW-0677">Repeat</keyword>
<feature type="signal peptide" evidence="13">
    <location>
        <begin position="1"/>
        <end position="26"/>
    </location>
</feature>
<evidence type="ECO:0000256" key="8">
    <source>
        <dbReference type="ARBA" id="ARBA00023037"/>
    </source>
</evidence>
<dbReference type="PROSITE" id="PS51470">
    <property type="entry name" value="FG_GAP"/>
    <property type="match status" value="5"/>
</dbReference>
<keyword evidence="10 13" id="KW-0675">Receptor</keyword>
<gene>
    <name evidence="18" type="primary">ITGA6_4</name>
    <name evidence="18" type="ORF">EYF80_012654</name>
</gene>
<feature type="repeat" description="FG-GAP" evidence="12">
    <location>
        <begin position="63"/>
        <end position="128"/>
    </location>
</feature>
<keyword evidence="3 13" id="KW-0812">Transmembrane</keyword>
<feature type="repeat" description="FG-GAP" evidence="12">
    <location>
        <begin position="208"/>
        <end position="265"/>
    </location>
</feature>
<evidence type="ECO:0000256" key="7">
    <source>
        <dbReference type="ARBA" id="ARBA00022989"/>
    </source>
</evidence>
<dbReference type="GO" id="GO:0098609">
    <property type="term" value="P:cell-cell adhesion"/>
    <property type="evidence" value="ECO:0007669"/>
    <property type="project" value="TreeGrafter"/>
</dbReference>
<dbReference type="GO" id="GO:0007229">
    <property type="term" value="P:integrin-mediated signaling pathway"/>
    <property type="evidence" value="ECO:0007669"/>
    <property type="project" value="UniProtKB-KW"/>
</dbReference>
<feature type="repeat" description="FG-GAP" evidence="12">
    <location>
        <begin position="328"/>
        <end position="386"/>
    </location>
</feature>
<evidence type="ECO:0000256" key="11">
    <source>
        <dbReference type="ARBA" id="ARBA00023180"/>
    </source>
</evidence>
<evidence type="ECO:0000256" key="12">
    <source>
        <dbReference type="PROSITE-ProRule" id="PRU00803"/>
    </source>
</evidence>
<name>A0A4Z2IG87_9TELE</name>
<dbReference type="GO" id="GO:0009897">
    <property type="term" value="C:external side of plasma membrane"/>
    <property type="evidence" value="ECO:0007669"/>
    <property type="project" value="TreeGrafter"/>
</dbReference>
<dbReference type="SMART" id="SM00191">
    <property type="entry name" value="Int_alpha"/>
    <property type="match status" value="3"/>
</dbReference>
<protein>
    <submittedName>
        <fullName evidence="18">Integrin alpha-6</fullName>
    </submittedName>
</protein>
<dbReference type="GO" id="GO:0005178">
    <property type="term" value="F:integrin binding"/>
    <property type="evidence" value="ECO:0007669"/>
    <property type="project" value="TreeGrafter"/>
</dbReference>
<dbReference type="Gene3D" id="1.20.5.930">
    <property type="entry name" value="Bicelle-embedded integrin alpha(iib) transmembrane segment"/>
    <property type="match status" value="1"/>
</dbReference>
<evidence type="ECO:0000256" key="14">
    <source>
        <dbReference type="SAM" id="MobiDB-lite"/>
    </source>
</evidence>
<dbReference type="Pfam" id="PF20806">
    <property type="entry name" value="Integrin_A_Ig_3"/>
    <property type="match status" value="1"/>
</dbReference>
<feature type="repeat" description="FG-GAP" evidence="12">
    <location>
        <begin position="267"/>
        <end position="327"/>
    </location>
</feature>
<evidence type="ECO:0000259" key="16">
    <source>
        <dbReference type="Pfam" id="PF20805"/>
    </source>
</evidence>
<feature type="transmembrane region" description="Helical" evidence="13">
    <location>
        <begin position="891"/>
        <end position="915"/>
    </location>
</feature>
<feature type="repeat" description="FG-GAP" evidence="12">
    <location>
        <begin position="140"/>
        <end position="193"/>
    </location>
</feature>
<feature type="compositionally biased region" description="Basic and acidic residues" evidence="14">
    <location>
        <begin position="773"/>
        <end position="783"/>
    </location>
</feature>
<feature type="region of interest" description="Disordered" evidence="14">
    <location>
        <begin position="771"/>
        <end position="797"/>
    </location>
</feature>
<reference evidence="18 19" key="1">
    <citation type="submission" date="2019-03" db="EMBL/GenBank/DDBJ databases">
        <title>First draft genome of Liparis tanakae, snailfish: a comprehensive survey of snailfish specific genes.</title>
        <authorList>
            <person name="Kim W."/>
            <person name="Song I."/>
            <person name="Jeong J.-H."/>
            <person name="Kim D."/>
            <person name="Kim S."/>
            <person name="Ryu S."/>
            <person name="Song J.Y."/>
            <person name="Lee S.K."/>
        </authorList>
    </citation>
    <scope>NUCLEOTIDE SEQUENCE [LARGE SCALE GENOMIC DNA]</scope>
    <source>
        <tissue evidence="18">Muscle</tissue>
    </source>
</reference>
<dbReference type="InterPro" id="IPR013519">
    <property type="entry name" value="Int_alpha_beta-p"/>
</dbReference>
<sequence>MELHALQPTHVCVCVCVCVCCRLLVGAPRAKKLWNQKSEVTGGLYKCTINSDSLECDRVIFDNDEDSNTESKENQWMGVSVNSQGPGGKIVTCAHRYKRRARVNTALESRDIIGRCYVLSQSLTIDPASGEEGGSWHFCESRPRGHEMFGSCQQGLSATFDKDYHYLIFGAPGAYNWKGVVRLEQKNESFIELDIFDDGPFEVGDEDEKNPELVPAPPNSYLGFSLDSGSGLTKKGQLTVVAGAPRANHSGSVVLLKKGDDTTKILLEEFTLEGEGLASSFGYDVAVLDLNADGWLDIVVGAPQYFEKDGIIGGAVYVYVNKAGKWNSVTPTRINGPQDSMFGLAVENLGDINKDGYDDFAVGAPYDNHGAGNVYIYQGAANGLRTRPVINIKKEIKFSPKEIDFTKKKCGDNFCLDVDACFTITAKDYAQRLTLVFSLEADAEHRNKNLPSRATFSDSSENAYQSKGTITMDMTGKEQCVKRQLLIKSDIQDKLHGIPIDVSVEIQDGSRKRRQSSTAEIPPILDANEPGKTRSQGVAATMFARATCRMGGVPVITLSDQKIIALEVKVSNLEGDDAHEASLIATFPRSLTYSASRVAPAKLEVICKANKNGSNADCELGNPFRRNSEATFYIILSTSGISLNTTELEIDLQLVTTSAQGKIAPIKAKLKVVILLQLSLSGQAQPSQVYSAGKVKSESDMKVESDVGRAIIHQFRIINLGKHLEDFGTATLDIHWPKKTAKGKWLLYLMEISSTGVDKLECSPKAEVNPLKLEPKSRMRRAADTQGSEEGSISHLSDKKKSKTLSCDDGANCVLIQCPLRGLDSSAVITLKSRLWNGTFIESFSKLHHTEVIVKASLRVEGAKNTAVENAETQVRLTVFPKRVEAHSGGVPWWIIVLSILFGLLLLALLAFLLWKVGLKDKGLAQLTH</sequence>
<dbReference type="Pfam" id="PF20805">
    <property type="entry name" value="Integrin_A_Ig_2"/>
    <property type="match status" value="1"/>
</dbReference>
<dbReference type="Gene3D" id="2.130.10.130">
    <property type="entry name" value="Integrin alpha, N-terminal"/>
    <property type="match status" value="1"/>
</dbReference>
<evidence type="ECO:0000313" key="18">
    <source>
        <dbReference type="EMBL" id="TNN77016.1"/>
    </source>
</evidence>
<evidence type="ECO:0000256" key="6">
    <source>
        <dbReference type="ARBA" id="ARBA00022889"/>
    </source>
</evidence>
<dbReference type="GO" id="GO:0007160">
    <property type="term" value="P:cell-matrix adhesion"/>
    <property type="evidence" value="ECO:0007669"/>
    <property type="project" value="TreeGrafter"/>
</dbReference>
<evidence type="ECO:0000313" key="19">
    <source>
        <dbReference type="Proteomes" id="UP000314294"/>
    </source>
</evidence>